<feature type="domain" description="Amidohydrolase-related" evidence="6">
    <location>
        <begin position="55"/>
        <end position="437"/>
    </location>
</feature>
<comment type="PTM">
    <text evidence="5">Carbamylation allows a single lysine to coordinate two divalent metal cations.</text>
</comment>
<protein>
    <submittedName>
        <fullName evidence="7">Dihydropyrimidinase</fullName>
    </submittedName>
</protein>
<keyword evidence="4" id="KW-0378">Hydrolase</keyword>
<dbReference type="RefSeq" id="WP_093786322.1">
    <property type="nucleotide sequence ID" value="NZ_FNIE01000010.1"/>
</dbReference>
<dbReference type="Gene3D" id="3.20.20.140">
    <property type="entry name" value="Metal-dependent hydrolases"/>
    <property type="match status" value="1"/>
</dbReference>
<dbReference type="InterPro" id="IPR011059">
    <property type="entry name" value="Metal-dep_hydrolase_composite"/>
</dbReference>
<accession>A0A1H0K174</accession>
<dbReference type="GO" id="GO:0005829">
    <property type="term" value="C:cytosol"/>
    <property type="evidence" value="ECO:0007669"/>
    <property type="project" value="TreeGrafter"/>
</dbReference>
<dbReference type="OrthoDB" id="9775759at2"/>
<comment type="similarity">
    <text evidence="2">Belongs to the metallo-dependent hydrolases superfamily. Hydantoinase/dihydropyrimidinase family.</text>
</comment>
<keyword evidence="8" id="KW-1185">Reference proteome</keyword>
<evidence type="ECO:0000259" key="6">
    <source>
        <dbReference type="Pfam" id="PF01979"/>
    </source>
</evidence>
<evidence type="ECO:0000313" key="8">
    <source>
        <dbReference type="Proteomes" id="UP000199341"/>
    </source>
</evidence>
<dbReference type="GO" id="GO:0046872">
    <property type="term" value="F:metal ion binding"/>
    <property type="evidence" value="ECO:0007669"/>
    <property type="project" value="UniProtKB-KW"/>
</dbReference>
<name>A0A1H0K174_9ACTN</name>
<dbReference type="PANTHER" id="PTHR11647:SF1">
    <property type="entry name" value="COLLAPSIN RESPONSE MEDIATOR PROTEIN"/>
    <property type="match status" value="1"/>
</dbReference>
<reference evidence="7 8" key="1">
    <citation type="submission" date="2016-10" db="EMBL/GenBank/DDBJ databases">
        <authorList>
            <person name="de Groot N.N."/>
        </authorList>
    </citation>
    <scope>NUCLEOTIDE SEQUENCE [LARGE SCALE GENOMIC DNA]</scope>
    <source>
        <strain evidence="7 8">CGMCC 4.2022</strain>
    </source>
</reference>
<dbReference type="InterPro" id="IPR011778">
    <property type="entry name" value="Hydantoinase/dihydroPyrase"/>
</dbReference>
<dbReference type="GO" id="GO:0016812">
    <property type="term" value="F:hydrolase activity, acting on carbon-nitrogen (but not peptide) bonds, in cyclic amides"/>
    <property type="evidence" value="ECO:0007669"/>
    <property type="project" value="TreeGrafter"/>
</dbReference>
<dbReference type="CDD" id="cd01314">
    <property type="entry name" value="D-HYD"/>
    <property type="match status" value="1"/>
</dbReference>
<dbReference type="Gene3D" id="2.30.40.10">
    <property type="entry name" value="Urease, subunit C, domain 1"/>
    <property type="match status" value="1"/>
</dbReference>
<gene>
    <name evidence="7" type="ORF">SAMN05216259_11063</name>
</gene>
<dbReference type="InterPro" id="IPR006680">
    <property type="entry name" value="Amidohydro-rel"/>
</dbReference>
<dbReference type="Pfam" id="PF01979">
    <property type="entry name" value="Amidohydro_1"/>
    <property type="match status" value="1"/>
</dbReference>
<evidence type="ECO:0000256" key="4">
    <source>
        <dbReference type="ARBA" id="ARBA00022801"/>
    </source>
</evidence>
<dbReference type="SUPFAM" id="SSF51556">
    <property type="entry name" value="Metallo-dependent hydrolases"/>
    <property type="match status" value="1"/>
</dbReference>
<proteinExistence type="inferred from homology"/>
<dbReference type="InterPro" id="IPR050378">
    <property type="entry name" value="Metallo-dep_Hydrolases_sf"/>
</dbReference>
<dbReference type="FunFam" id="3.20.20.140:FF:000037">
    <property type="entry name" value="Dihydropyrimidinase"/>
    <property type="match status" value="1"/>
</dbReference>
<evidence type="ECO:0000256" key="3">
    <source>
        <dbReference type="ARBA" id="ARBA00022723"/>
    </source>
</evidence>
<dbReference type="SUPFAM" id="SSF51338">
    <property type="entry name" value="Composite domain of metallo-dependent hydrolases"/>
    <property type="match status" value="2"/>
</dbReference>
<evidence type="ECO:0000256" key="2">
    <source>
        <dbReference type="ARBA" id="ARBA00008829"/>
    </source>
</evidence>
<feature type="modified residue" description="N6-carboxylysine" evidence="5">
    <location>
        <position position="155"/>
    </location>
</feature>
<keyword evidence="3" id="KW-0479">Metal-binding</keyword>
<organism evidence="7 8">
    <name type="scientific">Actinacidiphila guanduensis</name>
    <dbReference type="NCBI Taxonomy" id="310781"/>
    <lineage>
        <taxon>Bacteria</taxon>
        <taxon>Bacillati</taxon>
        <taxon>Actinomycetota</taxon>
        <taxon>Actinomycetes</taxon>
        <taxon>Kitasatosporales</taxon>
        <taxon>Streptomycetaceae</taxon>
        <taxon>Actinacidiphila</taxon>
    </lineage>
</organism>
<dbReference type="InterPro" id="IPR032466">
    <property type="entry name" value="Metal_Hydrolase"/>
</dbReference>
<sequence>MSRTLIRGGLVITAADETYADVLIEDGRIAALAARDSAAAAGWTAETVIDATDRYVIPGGVDVHTHMEMPFGGTTASDTFETGTRAAAWGGTTTIVDFAIQGIGQSLRAGLDAWHAKADGRCAVDYGFHMIVSDVGEQVLKEMDILVEEGVTSFKMFMAYPGVFYSDDGKILQAMQRASGNGGLIMMHAENGIAIDVLVRQALAAGKTDPRYHGEVRHALLEAEATHRAIQLARVAGSPLYVVHVSAEQAVAELAAARDQGLPVFGETCPQYLFLSTDNLAEPGFEGAKYVCSTPLRPADHQAALWRGLRTDDLQVVSTDHCPFCFTGQKDMGAGDFSKIPNGLPGVENRMDLLHQAVLDGHLTRRRWIETACATPARMFGLYPRKGTIAPGADADVVVYDPHAEQVVSAQTHHMNVDYSAYEGRRLTGRVETVLSRGVPVVRDRAYVGQAGHGRYVPRGTCQYL</sequence>
<dbReference type="STRING" id="310781.SAMN05216259_11063"/>
<dbReference type="EMBL" id="FNIE01000010">
    <property type="protein sequence ID" value="SDO49411.1"/>
    <property type="molecule type" value="Genomic_DNA"/>
</dbReference>
<dbReference type="NCBIfam" id="TIGR02033">
    <property type="entry name" value="D-hydantoinase"/>
    <property type="match status" value="1"/>
</dbReference>
<evidence type="ECO:0000256" key="1">
    <source>
        <dbReference type="ARBA" id="ARBA00001947"/>
    </source>
</evidence>
<dbReference type="PANTHER" id="PTHR11647">
    <property type="entry name" value="HYDRANTOINASE/DIHYDROPYRIMIDINASE FAMILY MEMBER"/>
    <property type="match status" value="1"/>
</dbReference>
<comment type="cofactor">
    <cofactor evidence="1">
        <name>Zn(2+)</name>
        <dbReference type="ChEBI" id="CHEBI:29105"/>
    </cofactor>
</comment>
<evidence type="ECO:0000313" key="7">
    <source>
        <dbReference type="EMBL" id="SDO49411.1"/>
    </source>
</evidence>
<dbReference type="Proteomes" id="UP000199341">
    <property type="component" value="Unassembled WGS sequence"/>
</dbReference>
<dbReference type="AlphaFoldDB" id="A0A1H0K174"/>
<evidence type="ECO:0000256" key="5">
    <source>
        <dbReference type="PIRSR" id="PIRSR611778-50"/>
    </source>
</evidence>